<dbReference type="PANTHER" id="PTHR47447">
    <property type="entry name" value="OS03G0856100 PROTEIN"/>
    <property type="match status" value="1"/>
</dbReference>
<feature type="repeat" description="PPR" evidence="3">
    <location>
        <begin position="83"/>
        <end position="117"/>
    </location>
</feature>
<evidence type="ECO:0000259" key="4">
    <source>
        <dbReference type="Pfam" id="PF17177"/>
    </source>
</evidence>
<evidence type="ECO:0000256" key="2">
    <source>
        <dbReference type="ARBA" id="ARBA00022737"/>
    </source>
</evidence>
<name>A0A6A1VI96_9ROSI</name>
<reference evidence="5 6" key="1">
    <citation type="journal article" date="2019" name="Plant Biotechnol. J.">
        <title>The red bayberry genome and genetic basis of sex determination.</title>
        <authorList>
            <person name="Jia H.M."/>
            <person name="Jia H.J."/>
            <person name="Cai Q.L."/>
            <person name="Wang Y."/>
            <person name="Zhao H.B."/>
            <person name="Yang W.F."/>
            <person name="Wang G.Y."/>
            <person name="Li Y.H."/>
            <person name="Zhan D.L."/>
            <person name="Shen Y.T."/>
            <person name="Niu Q.F."/>
            <person name="Chang L."/>
            <person name="Qiu J."/>
            <person name="Zhao L."/>
            <person name="Xie H.B."/>
            <person name="Fu W.Y."/>
            <person name="Jin J."/>
            <person name="Li X.W."/>
            <person name="Jiao Y."/>
            <person name="Zhou C.C."/>
            <person name="Tu T."/>
            <person name="Chai C.Y."/>
            <person name="Gao J.L."/>
            <person name="Fan L.J."/>
            <person name="van de Weg E."/>
            <person name="Wang J.Y."/>
            <person name="Gao Z.S."/>
        </authorList>
    </citation>
    <scope>NUCLEOTIDE SEQUENCE [LARGE SCALE GENOMIC DNA]</scope>
    <source>
        <tissue evidence="5">Leaves</tissue>
    </source>
</reference>
<evidence type="ECO:0000256" key="1">
    <source>
        <dbReference type="ARBA" id="ARBA00007626"/>
    </source>
</evidence>
<evidence type="ECO:0000313" key="5">
    <source>
        <dbReference type="EMBL" id="KAB1212295.1"/>
    </source>
</evidence>
<evidence type="ECO:0000313" key="6">
    <source>
        <dbReference type="Proteomes" id="UP000516437"/>
    </source>
</evidence>
<dbReference type="NCBIfam" id="TIGR00756">
    <property type="entry name" value="PPR"/>
    <property type="match status" value="5"/>
</dbReference>
<dbReference type="Pfam" id="PF17177">
    <property type="entry name" value="PPR_long"/>
    <property type="match status" value="1"/>
</dbReference>
<dbReference type="PROSITE" id="PS51375">
    <property type="entry name" value="PPR"/>
    <property type="match status" value="5"/>
</dbReference>
<dbReference type="Proteomes" id="UP000516437">
    <property type="component" value="Chromosome 5"/>
</dbReference>
<dbReference type="SUPFAM" id="SSF48452">
    <property type="entry name" value="TPR-like"/>
    <property type="match status" value="1"/>
</dbReference>
<feature type="repeat" description="PPR" evidence="3">
    <location>
        <begin position="445"/>
        <end position="479"/>
    </location>
</feature>
<dbReference type="InterPro" id="IPR011990">
    <property type="entry name" value="TPR-like_helical_dom_sf"/>
</dbReference>
<comment type="similarity">
    <text evidence="1">Belongs to the PPR family. P subfamily.</text>
</comment>
<keyword evidence="6" id="KW-1185">Reference proteome</keyword>
<feature type="domain" description="PROP1-like PPR" evidence="4">
    <location>
        <begin position="106"/>
        <end position="252"/>
    </location>
</feature>
<proteinExistence type="inferred from homology"/>
<dbReference type="InterPro" id="IPR002885">
    <property type="entry name" value="PPR_rpt"/>
</dbReference>
<feature type="repeat" description="PPR" evidence="3">
    <location>
        <begin position="118"/>
        <end position="152"/>
    </location>
</feature>
<dbReference type="AlphaFoldDB" id="A0A6A1VI96"/>
<dbReference type="InterPro" id="IPR033443">
    <property type="entry name" value="PROP1-like_PPR_dom"/>
</dbReference>
<sequence length="537" mass="60500">MKNRVKSVEKEDTEPNVYMRDTVGKIYGLLKYSSWDSAEEELERLCIRWDSYTVNKVLKTHPPMEKAWLFFNWVSSLKGFKHDQFTYTTMLDIFGEAGRISSMKYVFKQMQEKGLKTDAAAYTSLMHWLSSSGDVDEAMKVWEEMKDSGSCPTVVSYTAYMKILFDNGRAKEASDIYKEMLQSGYSPTCHTYTVLMEYLVGSGKYDEALEIFSKMQEAGVQPDKAACNILIEKCSKAGEAKALTAILQYMKESHIVLRYPVFLEALKSLKTAGESIALLKQVNPHFFVDDDSKEEADEFCLMAADFPFRIDRGLLLIFLKKRNLVAIDRLLNGMIDKNIQVDSAIISIIVEANCDCSRRTGALLAFKYSVRMGITMERNAFVSLIGTLIRSNSFSKVVQIFEAMIGAGQSPGTYLSALLIYKLGCARRPGYAANIFDLLPDDHKSTATFTALVGVYFTVGNADRGLEIFKTMLEKGIFPALGTYNVLLAGLENSGRISEAEIYRKEKKRLQLNRHTRASLPLEEKICDLLFAVDVVT</sequence>
<dbReference type="Gene3D" id="1.25.40.10">
    <property type="entry name" value="Tetratricopeptide repeat domain"/>
    <property type="match status" value="4"/>
</dbReference>
<protein>
    <recommendedName>
        <fullName evidence="4">PROP1-like PPR domain-containing protein</fullName>
    </recommendedName>
</protein>
<dbReference type="EMBL" id="RXIC02000023">
    <property type="protein sequence ID" value="KAB1212295.1"/>
    <property type="molecule type" value="Genomic_DNA"/>
</dbReference>
<feature type="repeat" description="PPR" evidence="3">
    <location>
        <begin position="188"/>
        <end position="222"/>
    </location>
</feature>
<organism evidence="5 6">
    <name type="scientific">Morella rubra</name>
    <name type="common">Chinese bayberry</name>
    <dbReference type="NCBI Taxonomy" id="262757"/>
    <lineage>
        <taxon>Eukaryota</taxon>
        <taxon>Viridiplantae</taxon>
        <taxon>Streptophyta</taxon>
        <taxon>Embryophyta</taxon>
        <taxon>Tracheophyta</taxon>
        <taxon>Spermatophyta</taxon>
        <taxon>Magnoliopsida</taxon>
        <taxon>eudicotyledons</taxon>
        <taxon>Gunneridae</taxon>
        <taxon>Pentapetalae</taxon>
        <taxon>rosids</taxon>
        <taxon>fabids</taxon>
        <taxon>Fagales</taxon>
        <taxon>Myricaceae</taxon>
        <taxon>Morella</taxon>
    </lineage>
</organism>
<dbReference type="OrthoDB" id="185373at2759"/>
<dbReference type="Pfam" id="PF13812">
    <property type="entry name" value="PPR_3"/>
    <property type="match status" value="1"/>
</dbReference>
<evidence type="ECO:0000256" key="3">
    <source>
        <dbReference type="PROSITE-ProRule" id="PRU00708"/>
    </source>
</evidence>
<comment type="caution">
    <text evidence="5">The sequence shown here is derived from an EMBL/GenBank/DDBJ whole genome shotgun (WGS) entry which is preliminary data.</text>
</comment>
<keyword evidence="2" id="KW-0677">Repeat</keyword>
<dbReference type="PANTHER" id="PTHR47447:SF27">
    <property type="entry name" value="PENTACOTRIPEPTIDE-REPEAT REGION OF PRORP DOMAIN-CONTAINING PROTEIN"/>
    <property type="match status" value="1"/>
</dbReference>
<feature type="repeat" description="PPR" evidence="3">
    <location>
        <begin position="153"/>
        <end position="187"/>
    </location>
</feature>
<gene>
    <name evidence="5" type="ORF">CJ030_MR5G025063</name>
</gene>
<accession>A0A6A1VI96</accession>